<evidence type="ECO:0000313" key="5">
    <source>
        <dbReference type="EMBL" id="KAK3238563.1"/>
    </source>
</evidence>
<feature type="repeat" description="ANK" evidence="3">
    <location>
        <begin position="63"/>
        <end position="95"/>
    </location>
</feature>
<evidence type="ECO:0000256" key="3">
    <source>
        <dbReference type="PROSITE-ProRule" id="PRU00023"/>
    </source>
</evidence>
<dbReference type="SMART" id="SM00248">
    <property type="entry name" value="ANK"/>
    <property type="match status" value="3"/>
</dbReference>
<dbReference type="InterPro" id="IPR002110">
    <property type="entry name" value="Ankyrin_rpt"/>
</dbReference>
<dbReference type="AlphaFoldDB" id="A0AAE0BMA1"/>
<dbReference type="Pfam" id="PF13637">
    <property type="entry name" value="Ank_4"/>
    <property type="match status" value="1"/>
</dbReference>
<feature type="compositionally biased region" description="Low complexity" evidence="4">
    <location>
        <begin position="248"/>
        <end position="263"/>
    </location>
</feature>
<gene>
    <name evidence="5" type="ORF">CYMTET_51433</name>
</gene>
<organism evidence="5 6">
    <name type="scientific">Cymbomonas tetramitiformis</name>
    <dbReference type="NCBI Taxonomy" id="36881"/>
    <lineage>
        <taxon>Eukaryota</taxon>
        <taxon>Viridiplantae</taxon>
        <taxon>Chlorophyta</taxon>
        <taxon>Pyramimonadophyceae</taxon>
        <taxon>Pyramimonadales</taxon>
        <taxon>Pyramimonadaceae</taxon>
        <taxon>Cymbomonas</taxon>
    </lineage>
</organism>
<keyword evidence="6" id="KW-1185">Reference proteome</keyword>
<dbReference type="PROSITE" id="PS50297">
    <property type="entry name" value="ANK_REP_REGION"/>
    <property type="match status" value="2"/>
</dbReference>
<dbReference type="PANTHER" id="PTHR24171">
    <property type="entry name" value="ANKYRIN REPEAT DOMAIN-CONTAINING PROTEIN 39-RELATED"/>
    <property type="match status" value="1"/>
</dbReference>
<accession>A0AAE0BMA1</accession>
<dbReference type="PANTHER" id="PTHR24171:SF9">
    <property type="entry name" value="ANKYRIN REPEAT DOMAIN-CONTAINING PROTEIN 39"/>
    <property type="match status" value="1"/>
</dbReference>
<evidence type="ECO:0000256" key="4">
    <source>
        <dbReference type="SAM" id="MobiDB-lite"/>
    </source>
</evidence>
<feature type="region of interest" description="Disordered" evidence="4">
    <location>
        <begin position="186"/>
        <end position="270"/>
    </location>
</feature>
<reference evidence="5 6" key="1">
    <citation type="journal article" date="2015" name="Genome Biol. Evol.">
        <title>Comparative Genomics of a Bacterivorous Green Alga Reveals Evolutionary Causalities and Consequences of Phago-Mixotrophic Mode of Nutrition.</title>
        <authorList>
            <person name="Burns J.A."/>
            <person name="Paasch A."/>
            <person name="Narechania A."/>
            <person name="Kim E."/>
        </authorList>
    </citation>
    <scope>NUCLEOTIDE SEQUENCE [LARGE SCALE GENOMIC DNA]</scope>
    <source>
        <strain evidence="5 6">PLY_AMNH</strain>
    </source>
</reference>
<keyword evidence="2 3" id="KW-0040">ANK repeat</keyword>
<dbReference type="Gene3D" id="1.25.40.20">
    <property type="entry name" value="Ankyrin repeat-containing domain"/>
    <property type="match status" value="1"/>
</dbReference>
<sequence>MGTAAERGEYRVVQECIALGDDPNEPDSFQETPLYLASGAGALNIVKFLVEEQAAEISHRNWDGWTPFIWAIARGQLRVAKYLHARGADVNVCTHLGWRPIHFAAMHARKDILLFLLEKGADVNVANKHGCTPMYASATPDIRKILEDAEDFDFENGEVIRRHLQINNRANPYPFLKPHLHQKLGTEGKTDMQQFDPGFWRPTSPNKNKRPGSAGPIGPSPDPPGTGRLHLETRAPENTASKNLGNGSSRAPASPVRSPPRSVSSRRKSVDIYRYEPDSNNFRIYNFP</sequence>
<evidence type="ECO:0000313" key="6">
    <source>
        <dbReference type="Proteomes" id="UP001190700"/>
    </source>
</evidence>
<dbReference type="InterPro" id="IPR036770">
    <property type="entry name" value="Ankyrin_rpt-contain_sf"/>
</dbReference>
<evidence type="ECO:0000256" key="1">
    <source>
        <dbReference type="ARBA" id="ARBA00022737"/>
    </source>
</evidence>
<dbReference type="SUPFAM" id="SSF48403">
    <property type="entry name" value="Ankyrin repeat"/>
    <property type="match status" value="1"/>
</dbReference>
<evidence type="ECO:0000256" key="2">
    <source>
        <dbReference type="ARBA" id="ARBA00023043"/>
    </source>
</evidence>
<keyword evidence="1" id="KW-0677">Repeat</keyword>
<feature type="repeat" description="ANK" evidence="3">
    <location>
        <begin position="96"/>
        <end position="128"/>
    </location>
</feature>
<dbReference type="Pfam" id="PF12796">
    <property type="entry name" value="Ank_2"/>
    <property type="match status" value="1"/>
</dbReference>
<protein>
    <submittedName>
        <fullName evidence="5">Uncharacterized protein</fullName>
    </submittedName>
</protein>
<dbReference type="PROSITE" id="PS50088">
    <property type="entry name" value="ANK_REPEAT"/>
    <property type="match status" value="2"/>
</dbReference>
<proteinExistence type="predicted"/>
<feature type="compositionally biased region" description="Polar residues" evidence="4">
    <location>
        <begin position="236"/>
        <end position="247"/>
    </location>
</feature>
<dbReference type="Proteomes" id="UP001190700">
    <property type="component" value="Unassembled WGS sequence"/>
</dbReference>
<comment type="caution">
    <text evidence="5">The sequence shown here is derived from an EMBL/GenBank/DDBJ whole genome shotgun (WGS) entry which is preliminary data.</text>
</comment>
<name>A0AAE0BMA1_9CHLO</name>
<dbReference type="EMBL" id="LGRX02034175">
    <property type="protein sequence ID" value="KAK3238563.1"/>
    <property type="molecule type" value="Genomic_DNA"/>
</dbReference>